<protein>
    <submittedName>
        <fullName evidence="1">Uncharacterized protein</fullName>
    </submittedName>
</protein>
<proteinExistence type="predicted"/>
<gene>
    <name evidence="1" type="ORF">PHAMO_80137</name>
</gene>
<sequence>MGKPRFCPYCMSGDIKDGTGAFLEMGEYLNGRFESEGDADGFVCDTCGGEFWVNGPNMPTRMKEEASDAR</sequence>
<reference evidence="1 2" key="1">
    <citation type="journal article" date="2012" name="J. Bacteriol.">
        <title>Draft Genome Sequence of the Purple Photosynthetic Bacterium Phaeospirillum molischianum DSM120, a Particularly Versatile Bacterium.</title>
        <authorList>
            <person name="Duquesne K."/>
            <person name="Prima V."/>
            <person name="Ji B."/>
            <person name="Rouy Z."/>
            <person name="Medigue C."/>
            <person name="Talla E."/>
            <person name="Sturgis J.N."/>
        </authorList>
    </citation>
    <scope>NUCLEOTIDE SEQUENCE [LARGE SCALE GENOMIC DNA]</scope>
    <source>
        <strain evidence="2">DSM120</strain>
    </source>
</reference>
<dbReference type="STRING" id="1150626.PHAMO_80137"/>
<accession>H8FYA8</accession>
<dbReference type="AlphaFoldDB" id="H8FYA8"/>
<dbReference type="EMBL" id="CAHP01000060">
    <property type="protein sequence ID" value="CCG43346.1"/>
    <property type="molecule type" value="Genomic_DNA"/>
</dbReference>
<evidence type="ECO:0000313" key="2">
    <source>
        <dbReference type="Proteomes" id="UP000004169"/>
    </source>
</evidence>
<name>H8FYA8_MAGML</name>
<dbReference type="Proteomes" id="UP000004169">
    <property type="component" value="Unassembled WGS sequence"/>
</dbReference>
<dbReference type="RefSeq" id="WP_002731437.1">
    <property type="nucleotide sequence ID" value="NZ_CAHP01000060.1"/>
</dbReference>
<comment type="caution">
    <text evidence="1">The sequence shown here is derived from an EMBL/GenBank/DDBJ whole genome shotgun (WGS) entry which is preliminary data.</text>
</comment>
<evidence type="ECO:0000313" key="1">
    <source>
        <dbReference type="EMBL" id="CCG43346.1"/>
    </source>
</evidence>
<organism evidence="1 2">
    <name type="scientific">Magnetospirillum molischianum DSM 120</name>
    <dbReference type="NCBI Taxonomy" id="1150626"/>
    <lineage>
        <taxon>Bacteria</taxon>
        <taxon>Pseudomonadati</taxon>
        <taxon>Pseudomonadota</taxon>
        <taxon>Alphaproteobacteria</taxon>
        <taxon>Rhodospirillales</taxon>
        <taxon>Rhodospirillaceae</taxon>
        <taxon>Magnetospirillum</taxon>
    </lineage>
</organism>
<keyword evidence="2" id="KW-1185">Reference proteome</keyword>